<dbReference type="Pfam" id="PF14415">
    <property type="entry name" value="DUF4424"/>
    <property type="match status" value="1"/>
</dbReference>
<keyword evidence="1" id="KW-0732">Signal</keyword>
<feature type="domain" description="DUF4424" evidence="2">
    <location>
        <begin position="24"/>
        <end position="325"/>
    </location>
</feature>
<sequence>MMPRLATALLLATSLAALPGAAGANDSTAELGIGGLTLTITANIEMLSEDLYISPDEVRVAYRFKNRTDKDIDTIVAFPIPEIPGGEEFYYYPLPVEDADNFIGFTVTVDGKPVTPKVEQRATANTLDRTELLASLGIPIFPTKAKDALDRLPDDRKREFEKLGLAYPEEDYETKTTRLVPAWTLRTTFWWEQTFPAGREVTVSHTYRPVVGGSVGLRFDPKNSPAEYAEYVKKYCMDKAFLDAVQKMDAAAKKRDSLASEHRLAYVLTTGGHWAGNIGSFRLVVDKGRPDALVSFCGDGVKKISPTQFEMKKTDFVPENDLEILLVKTGE</sequence>
<dbReference type="AlphaFoldDB" id="A0A348FZK6"/>
<gene>
    <name evidence="3" type="ORF">BLTE_14240</name>
</gene>
<proteinExistence type="predicted"/>
<dbReference type="Proteomes" id="UP000266934">
    <property type="component" value="Chromosome"/>
</dbReference>
<evidence type="ECO:0000256" key="1">
    <source>
        <dbReference type="SAM" id="SignalP"/>
    </source>
</evidence>
<evidence type="ECO:0000313" key="3">
    <source>
        <dbReference type="EMBL" id="BBF92739.1"/>
    </source>
</evidence>
<dbReference type="RefSeq" id="WP_126398830.1">
    <property type="nucleotide sequence ID" value="NZ_AP018907.1"/>
</dbReference>
<dbReference type="EMBL" id="AP018907">
    <property type="protein sequence ID" value="BBF92739.1"/>
    <property type="molecule type" value="Genomic_DNA"/>
</dbReference>
<dbReference type="KEGG" id="blag:BLTE_14240"/>
<protein>
    <recommendedName>
        <fullName evidence="2">DUF4424 domain-containing protein</fullName>
    </recommendedName>
</protein>
<reference evidence="3 4" key="1">
    <citation type="submission" date="2018-08" db="EMBL/GenBank/DDBJ databases">
        <title>Complete genome sequencing of Blastochloris tepida GI.</title>
        <authorList>
            <person name="Tsukatani Y."/>
            <person name="Mori H."/>
        </authorList>
    </citation>
    <scope>NUCLEOTIDE SEQUENCE [LARGE SCALE GENOMIC DNA]</scope>
    <source>
        <strain evidence="3 4">GI</strain>
    </source>
</reference>
<accession>A0A348FZK6</accession>
<dbReference type="Gene3D" id="2.60.40.3680">
    <property type="match status" value="1"/>
</dbReference>
<organism evidence="3 4">
    <name type="scientific">Blastochloris tepida</name>
    <dbReference type="NCBI Taxonomy" id="2233851"/>
    <lineage>
        <taxon>Bacteria</taxon>
        <taxon>Pseudomonadati</taxon>
        <taxon>Pseudomonadota</taxon>
        <taxon>Alphaproteobacteria</taxon>
        <taxon>Hyphomicrobiales</taxon>
        <taxon>Blastochloridaceae</taxon>
        <taxon>Blastochloris</taxon>
    </lineage>
</organism>
<evidence type="ECO:0000313" key="4">
    <source>
        <dbReference type="Proteomes" id="UP000266934"/>
    </source>
</evidence>
<feature type="signal peptide" evidence="1">
    <location>
        <begin position="1"/>
        <end position="24"/>
    </location>
</feature>
<evidence type="ECO:0000259" key="2">
    <source>
        <dbReference type="Pfam" id="PF14415"/>
    </source>
</evidence>
<dbReference type="InterPro" id="IPR025538">
    <property type="entry name" value="DUF4424"/>
</dbReference>
<name>A0A348FZK6_9HYPH</name>
<dbReference type="OrthoDB" id="7299818at2"/>
<feature type="chain" id="PRO_5017013416" description="DUF4424 domain-containing protein" evidence="1">
    <location>
        <begin position="25"/>
        <end position="331"/>
    </location>
</feature>
<keyword evidence="4" id="KW-1185">Reference proteome</keyword>